<organism evidence="2 3">
    <name type="scientific">Microbispora oryzae</name>
    <dbReference type="NCBI Taxonomy" id="2806554"/>
    <lineage>
        <taxon>Bacteria</taxon>
        <taxon>Bacillati</taxon>
        <taxon>Actinomycetota</taxon>
        <taxon>Actinomycetes</taxon>
        <taxon>Streptosporangiales</taxon>
        <taxon>Streptosporangiaceae</taxon>
        <taxon>Microbispora</taxon>
    </lineage>
</organism>
<dbReference type="GO" id="GO:0005524">
    <property type="term" value="F:ATP binding"/>
    <property type="evidence" value="ECO:0007669"/>
    <property type="project" value="UniProtKB-KW"/>
</dbReference>
<name>A0A941AL30_9ACTN</name>
<dbReference type="AlphaFoldDB" id="A0A941AL30"/>
<dbReference type="EMBL" id="JAFCNB010000010">
    <property type="protein sequence ID" value="MBP2705883.1"/>
    <property type="molecule type" value="Genomic_DNA"/>
</dbReference>
<protein>
    <submittedName>
        <fullName evidence="2">ATP-binding protein</fullName>
    </submittedName>
</protein>
<evidence type="ECO:0000259" key="1">
    <source>
        <dbReference type="Pfam" id="PF13191"/>
    </source>
</evidence>
<dbReference type="Pfam" id="PF13191">
    <property type="entry name" value="AAA_16"/>
    <property type="match status" value="1"/>
</dbReference>
<comment type="caution">
    <text evidence="2">The sequence shown here is derived from an EMBL/GenBank/DDBJ whole genome shotgun (WGS) entry which is preliminary data.</text>
</comment>
<dbReference type="InterPro" id="IPR041664">
    <property type="entry name" value="AAA_16"/>
</dbReference>
<dbReference type="Proteomes" id="UP000674234">
    <property type="component" value="Unassembled WGS sequence"/>
</dbReference>
<keyword evidence="3" id="KW-1185">Reference proteome</keyword>
<reference evidence="2" key="1">
    <citation type="submission" date="2021-02" db="EMBL/GenBank/DDBJ databases">
        <title>Draft genome sequence of Microbispora sp. RL4-1S isolated from rice leaves in Thailand.</title>
        <authorList>
            <person name="Muangham S."/>
            <person name="Duangmal K."/>
        </authorList>
    </citation>
    <scope>NUCLEOTIDE SEQUENCE</scope>
    <source>
        <strain evidence="2">RL4-1S</strain>
    </source>
</reference>
<dbReference type="InterPro" id="IPR027417">
    <property type="entry name" value="P-loop_NTPase"/>
</dbReference>
<accession>A0A941AL30</accession>
<gene>
    <name evidence="2" type="ORF">JOL79_18920</name>
</gene>
<sequence>MCPGCVQSRPIANEAGIVDQGKRGAGHDDNIGLLGRVAECALLDQMIAAVRMGESRVLVVHGAPGVGKSALLEYVESSATGMRVLRAAGVESEMELAFATLHQLCMPLLDRLKGLPLPQREALETVFGMRGGTPPQRFLVGLAVLSLLSDASEGSPLLCVID</sequence>
<proteinExistence type="predicted"/>
<dbReference type="SUPFAM" id="SSF52540">
    <property type="entry name" value="P-loop containing nucleoside triphosphate hydrolases"/>
    <property type="match status" value="1"/>
</dbReference>
<evidence type="ECO:0000313" key="3">
    <source>
        <dbReference type="Proteomes" id="UP000674234"/>
    </source>
</evidence>
<feature type="non-terminal residue" evidence="2">
    <location>
        <position position="162"/>
    </location>
</feature>
<keyword evidence="2" id="KW-0067">ATP-binding</keyword>
<evidence type="ECO:0000313" key="2">
    <source>
        <dbReference type="EMBL" id="MBP2705883.1"/>
    </source>
</evidence>
<keyword evidence="2" id="KW-0547">Nucleotide-binding</keyword>
<feature type="domain" description="Orc1-like AAA ATPase" evidence="1">
    <location>
        <begin position="33"/>
        <end position="162"/>
    </location>
</feature>